<keyword evidence="1" id="KW-0812">Transmembrane</keyword>
<dbReference type="Pfam" id="PF07811">
    <property type="entry name" value="TadE"/>
    <property type="match status" value="1"/>
</dbReference>
<accession>A0A517SQE6</accession>
<dbReference type="Proteomes" id="UP000315003">
    <property type="component" value="Chromosome"/>
</dbReference>
<evidence type="ECO:0000256" key="1">
    <source>
        <dbReference type="SAM" id="Phobius"/>
    </source>
</evidence>
<keyword evidence="1" id="KW-1133">Transmembrane helix</keyword>
<dbReference type="RefSeq" id="WP_419188064.1">
    <property type="nucleotide sequence ID" value="NZ_CP036272.1"/>
</dbReference>
<reference evidence="3 4" key="1">
    <citation type="submission" date="2019-02" db="EMBL/GenBank/DDBJ databases">
        <title>Deep-cultivation of Planctomycetes and their phenomic and genomic characterization uncovers novel biology.</title>
        <authorList>
            <person name="Wiegand S."/>
            <person name="Jogler M."/>
            <person name="Boedeker C."/>
            <person name="Pinto D."/>
            <person name="Vollmers J."/>
            <person name="Rivas-Marin E."/>
            <person name="Kohn T."/>
            <person name="Peeters S.H."/>
            <person name="Heuer A."/>
            <person name="Rast P."/>
            <person name="Oberbeckmann S."/>
            <person name="Bunk B."/>
            <person name="Jeske O."/>
            <person name="Meyerdierks A."/>
            <person name="Storesund J.E."/>
            <person name="Kallscheuer N."/>
            <person name="Luecker S."/>
            <person name="Lage O.M."/>
            <person name="Pohl T."/>
            <person name="Merkel B.J."/>
            <person name="Hornburger P."/>
            <person name="Mueller R.-W."/>
            <person name="Bruemmer F."/>
            <person name="Labrenz M."/>
            <person name="Spormann A.M."/>
            <person name="Op den Camp H."/>
            <person name="Overmann J."/>
            <person name="Amann R."/>
            <person name="Jetten M.S.M."/>
            <person name="Mascher T."/>
            <person name="Medema M.H."/>
            <person name="Devos D.P."/>
            <person name="Kaster A.-K."/>
            <person name="Ovreas L."/>
            <person name="Rohde M."/>
            <person name="Galperin M.Y."/>
            <person name="Jogler C."/>
        </authorList>
    </citation>
    <scope>NUCLEOTIDE SEQUENCE [LARGE SCALE GENOMIC DNA]</scope>
    <source>
        <strain evidence="3 4">SV_7m_r</strain>
    </source>
</reference>
<feature type="transmembrane region" description="Helical" evidence="1">
    <location>
        <begin position="27"/>
        <end position="47"/>
    </location>
</feature>
<dbReference type="InterPro" id="IPR012495">
    <property type="entry name" value="TadE-like_dom"/>
</dbReference>
<evidence type="ECO:0000313" key="4">
    <source>
        <dbReference type="Proteomes" id="UP000315003"/>
    </source>
</evidence>
<dbReference type="AlphaFoldDB" id="A0A517SQE6"/>
<sequence length="85" mass="9188">MSPFIPFFVRSGDKAARRPGDRRGATVVEMAVVMPVFFMLVFGLIEFSRAVMIQQTMTDAARAGCRRASLASCNDSGVAEAAARD</sequence>
<feature type="domain" description="TadE-like" evidence="2">
    <location>
        <begin position="24"/>
        <end position="66"/>
    </location>
</feature>
<keyword evidence="4" id="KW-1185">Reference proteome</keyword>
<keyword evidence="1" id="KW-0472">Membrane</keyword>
<evidence type="ECO:0000259" key="2">
    <source>
        <dbReference type="Pfam" id="PF07811"/>
    </source>
</evidence>
<dbReference type="EMBL" id="CP036272">
    <property type="protein sequence ID" value="QDT58346.1"/>
    <property type="molecule type" value="Genomic_DNA"/>
</dbReference>
<proteinExistence type="predicted"/>
<protein>
    <submittedName>
        <fullName evidence="3">TadE-like protein</fullName>
    </submittedName>
</protein>
<gene>
    <name evidence="3" type="ORF">SV7mr_08360</name>
</gene>
<organism evidence="3 4">
    <name type="scientific">Stieleria bergensis</name>
    <dbReference type="NCBI Taxonomy" id="2528025"/>
    <lineage>
        <taxon>Bacteria</taxon>
        <taxon>Pseudomonadati</taxon>
        <taxon>Planctomycetota</taxon>
        <taxon>Planctomycetia</taxon>
        <taxon>Pirellulales</taxon>
        <taxon>Pirellulaceae</taxon>
        <taxon>Stieleria</taxon>
    </lineage>
</organism>
<evidence type="ECO:0000313" key="3">
    <source>
        <dbReference type="EMBL" id="QDT58346.1"/>
    </source>
</evidence>
<name>A0A517SQE6_9BACT</name>